<organism evidence="9 10">
    <name type="scientific">Metschnikowia bicuspidata</name>
    <dbReference type="NCBI Taxonomy" id="27322"/>
    <lineage>
        <taxon>Eukaryota</taxon>
        <taxon>Fungi</taxon>
        <taxon>Dikarya</taxon>
        <taxon>Ascomycota</taxon>
        <taxon>Saccharomycotina</taxon>
        <taxon>Pichiomycetes</taxon>
        <taxon>Metschnikowiaceae</taxon>
        <taxon>Metschnikowia</taxon>
    </lineage>
</organism>
<reference evidence="10" key="1">
    <citation type="journal article" date="2018" name="Nat. Microbiol.">
        <title>Leveraging single-cell genomics to expand the fungal tree of life.</title>
        <authorList>
            <person name="Ahrendt S.R."/>
            <person name="Quandt C.A."/>
            <person name="Ciobanu D."/>
            <person name="Clum A."/>
            <person name="Salamov A."/>
            <person name="Andreopoulos B."/>
            <person name="Cheng J.F."/>
            <person name="Woyke T."/>
            <person name="Pelin A."/>
            <person name="Henrissat B."/>
            <person name="Reynolds N.K."/>
            <person name="Benny G.L."/>
            <person name="Smith M.E."/>
            <person name="James T.Y."/>
            <person name="Grigoriev I.V."/>
        </authorList>
    </citation>
    <scope>NUCLEOTIDE SEQUENCE [LARGE SCALE GENOMIC DNA]</scope>
    <source>
        <strain evidence="10">Baker2002</strain>
    </source>
</reference>
<proteinExistence type="predicted"/>
<dbReference type="AlphaFoldDB" id="A0A4P9ZA18"/>
<protein>
    <recommendedName>
        <fullName evidence="8">C2H2-type domain-containing protein</fullName>
    </recommendedName>
</protein>
<keyword evidence="10" id="KW-1185">Reference proteome</keyword>
<dbReference type="GO" id="GO:0000978">
    <property type="term" value="F:RNA polymerase II cis-regulatory region sequence-specific DNA binding"/>
    <property type="evidence" value="ECO:0007669"/>
    <property type="project" value="TreeGrafter"/>
</dbReference>
<comment type="subcellular location">
    <subcellularLocation>
        <location evidence="1">Nucleus</location>
    </subcellularLocation>
</comment>
<evidence type="ECO:0000256" key="5">
    <source>
        <dbReference type="ARBA" id="ARBA00022833"/>
    </source>
</evidence>
<dbReference type="InterPro" id="IPR013087">
    <property type="entry name" value="Znf_C2H2_type"/>
</dbReference>
<evidence type="ECO:0000256" key="7">
    <source>
        <dbReference type="PROSITE-ProRule" id="PRU00042"/>
    </source>
</evidence>
<evidence type="ECO:0000256" key="4">
    <source>
        <dbReference type="ARBA" id="ARBA00022771"/>
    </source>
</evidence>
<evidence type="ECO:0000313" key="10">
    <source>
        <dbReference type="Proteomes" id="UP000268321"/>
    </source>
</evidence>
<evidence type="ECO:0000259" key="8">
    <source>
        <dbReference type="PROSITE" id="PS50157"/>
    </source>
</evidence>
<name>A0A4P9ZA18_9ASCO</name>
<evidence type="ECO:0000256" key="3">
    <source>
        <dbReference type="ARBA" id="ARBA00022737"/>
    </source>
</evidence>
<dbReference type="PROSITE" id="PS00028">
    <property type="entry name" value="ZINC_FINGER_C2H2_1"/>
    <property type="match status" value="1"/>
</dbReference>
<dbReference type="OrthoDB" id="10018191at2759"/>
<dbReference type="SUPFAM" id="SSF57667">
    <property type="entry name" value="beta-beta-alpha zinc fingers"/>
    <property type="match status" value="1"/>
</dbReference>
<dbReference type="Gene3D" id="3.30.160.60">
    <property type="entry name" value="Classic Zinc Finger"/>
    <property type="match status" value="1"/>
</dbReference>
<keyword evidence="2" id="KW-0479">Metal-binding</keyword>
<dbReference type="GO" id="GO:0005634">
    <property type="term" value="C:nucleus"/>
    <property type="evidence" value="ECO:0007669"/>
    <property type="project" value="UniProtKB-SubCell"/>
</dbReference>
<dbReference type="Proteomes" id="UP000268321">
    <property type="component" value="Unassembled WGS sequence"/>
</dbReference>
<dbReference type="GO" id="GO:0008270">
    <property type="term" value="F:zinc ion binding"/>
    <property type="evidence" value="ECO:0007669"/>
    <property type="project" value="UniProtKB-KW"/>
</dbReference>
<evidence type="ECO:0000256" key="2">
    <source>
        <dbReference type="ARBA" id="ARBA00022723"/>
    </source>
</evidence>
<dbReference type="PROSITE" id="PS50157">
    <property type="entry name" value="ZINC_FINGER_C2H2_2"/>
    <property type="match status" value="1"/>
</dbReference>
<accession>A0A4P9ZA18</accession>
<feature type="domain" description="C2H2-type" evidence="8">
    <location>
        <begin position="276"/>
        <end position="298"/>
    </location>
</feature>
<evidence type="ECO:0000313" key="9">
    <source>
        <dbReference type="EMBL" id="RKP29615.1"/>
    </source>
</evidence>
<evidence type="ECO:0000256" key="6">
    <source>
        <dbReference type="ARBA" id="ARBA00023242"/>
    </source>
</evidence>
<evidence type="ECO:0000256" key="1">
    <source>
        <dbReference type="ARBA" id="ARBA00004123"/>
    </source>
</evidence>
<dbReference type="GO" id="GO:0000981">
    <property type="term" value="F:DNA-binding transcription factor activity, RNA polymerase II-specific"/>
    <property type="evidence" value="ECO:0007669"/>
    <property type="project" value="TreeGrafter"/>
</dbReference>
<sequence>MDNKLAYRLPSISLLSLDFPLPKYQPQSVPVSVPVSASPSQLYFPPHNLHLGAVLPGTNMLAVAALTYAYSDPISAHVRKVFDDGSVSSGSSRGSPSGMFVPKIMVPALPQSPDNLTEYPVKPIIPSIASFTSVPRISGLLPAMQPRAGYYVASSQWARPSSDYLDTVNSPKVQSPPAALDNATVKSYESLPAAVSPTAYADMKLLLAAAAPATATTAPVAAANPATATTLAAVATTLKTAEPLKRKKKQCPECHLFFSNLATHKSTHLNPTARPHVCKICSRGFSRPNDLLRHFKCHWKKIGADGGQYRCPFKSGPRGAHCCHLLGIFSRCDTYKNHLKAIHFQYPGGTRKSERNLVPGWCRLCKKDFKNVDEWFTTHVDTGKCPYIHDK</sequence>
<dbReference type="InterPro" id="IPR050527">
    <property type="entry name" value="Snail/Krueppel_Znf"/>
</dbReference>
<dbReference type="PANTHER" id="PTHR24388:SF54">
    <property type="entry name" value="PROTEIN ESCARGOT"/>
    <property type="match status" value="1"/>
</dbReference>
<dbReference type="InterPro" id="IPR036236">
    <property type="entry name" value="Znf_C2H2_sf"/>
</dbReference>
<keyword evidence="4 7" id="KW-0863">Zinc-finger</keyword>
<keyword evidence="6" id="KW-0539">Nucleus</keyword>
<dbReference type="SMART" id="SM00355">
    <property type="entry name" value="ZnF_C2H2"/>
    <property type="match status" value="2"/>
</dbReference>
<dbReference type="PANTHER" id="PTHR24388">
    <property type="entry name" value="ZINC FINGER PROTEIN"/>
    <property type="match status" value="1"/>
</dbReference>
<keyword evidence="5" id="KW-0862">Zinc</keyword>
<keyword evidence="3" id="KW-0677">Repeat</keyword>
<dbReference type="EMBL" id="ML004480">
    <property type="protein sequence ID" value="RKP29615.1"/>
    <property type="molecule type" value="Genomic_DNA"/>
</dbReference>
<gene>
    <name evidence="9" type="ORF">METBISCDRAFT_24073</name>
</gene>